<comment type="caution">
    <text evidence="3">The sequence shown here is derived from an EMBL/GenBank/DDBJ whole genome shotgun (WGS) entry which is preliminary data.</text>
</comment>
<feature type="transmembrane region" description="Helical" evidence="2">
    <location>
        <begin position="111"/>
        <end position="128"/>
    </location>
</feature>
<organism evidence="3 4">
    <name type="scientific">Lymnaea stagnalis</name>
    <name type="common">Great pond snail</name>
    <name type="synonym">Helix stagnalis</name>
    <dbReference type="NCBI Taxonomy" id="6523"/>
    <lineage>
        <taxon>Eukaryota</taxon>
        <taxon>Metazoa</taxon>
        <taxon>Spiralia</taxon>
        <taxon>Lophotrochozoa</taxon>
        <taxon>Mollusca</taxon>
        <taxon>Gastropoda</taxon>
        <taxon>Heterobranchia</taxon>
        <taxon>Euthyneura</taxon>
        <taxon>Panpulmonata</taxon>
        <taxon>Hygrophila</taxon>
        <taxon>Lymnaeoidea</taxon>
        <taxon>Lymnaeidae</taxon>
        <taxon>Lymnaea</taxon>
    </lineage>
</organism>
<reference evidence="3 4" key="1">
    <citation type="submission" date="2024-04" db="EMBL/GenBank/DDBJ databases">
        <authorList>
            <consortium name="Genoscope - CEA"/>
            <person name="William W."/>
        </authorList>
    </citation>
    <scope>NUCLEOTIDE SEQUENCE [LARGE SCALE GENOMIC DNA]</scope>
</reference>
<feature type="compositionally biased region" description="Basic and acidic residues" evidence="1">
    <location>
        <begin position="291"/>
        <end position="304"/>
    </location>
</feature>
<evidence type="ECO:0000313" key="4">
    <source>
        <dbReference type="Proteomes" id="UP001497497"/>
    </source>
</evidence>
<evidence type="ECO:0000256" key="2">
    <source>
        <dbReference type="SAM" id="Phobius"/>
    </source>
</evidence>
<feature type="transmembrane region" description="Helical" evidence="2">
    <location>
        <begin position="134"/>
        <end position="157"/>
    </location>
</feature>
<proteinExistence type="predicted"/>
<dbReference type="Proteomes" id="UP001497497">
    <property type="component" value="Unassembled WGS sequence"/>
</dbReference>
<dbReference type="PANTHER" id="PTHR11360:SF284">
    <property type="entry name" value="EG:103B4.3 PROTEIN-RELATED"/>
    <property type="match status" value="1"/>
</dbReference>
<dbReference type="Pfam" id="PF07690">
    <property type="entry name" value="MFS_1"/>
    <property type="match status" value="2"/>
</dbReference>
<dbReference type="EMBL" id="CAXITT010000955">
    <property type="protein sequence ID" value="CAL1547350.1"/>
    <property type="molecule type" value="Genomic_DNA"/>
</dbReference>
<accession>A0AAV2IMK2</accession>
<protein>
    <recommendedName>
        <fullName evidence="5">Monocarboxylate transporter</fullName>
    </recommendedName>
</protein>
<dbReference type="InterPro" id="IPR050327">
    <property type="entry name" value="Proton-linked_MCT"/>
</dbReference>
<feature type="transmembrane region" description="Helical" evidence="2">
    <location>
        <begin position="169"/>
        <end position="187"/>
    </location>
</feature>
<evidence type="ECO:0000313" key="3">
    <source>
        <dbReference type="EMBL" id="CAL1547350.1"/>
    </source>
</evidence>
<keyword evidence="2" id="KW-1133">Transmembrane helix</keyword>
<feature type="transmembrane region" description="Helical" evidence="2">
    <location>
        <begin position="477"/>
        <end position="500"/>
    </location>
</feature>
<keyword evidence="4" id="KW-1185">Reference proteome</keyword>
<sequence>MNMTSSDEEGVCLRVEEEPDVIDRSSEYYKRNVLPVDRGWAWAVCFAGFISYVLFGFSNQLMVVLFTELVEKFESTITTTSLVFMLSTLTFSFVSVVATTFVTPRLGERKMVLCGGVLMASSTIGYALSPSIAVFLVFSVFKGVSTGLMFVATISLIRHYFHKYQSLSQIFCSSGTSVGFIVAPPIIRAVRNEFGIRGTLLLEAGLELNFLAVALLLRPIAMYKFRPELPPLKSSIKEKETTKIDAETLQMEPDKDLNEMQTLHGDAQRSQGDLSYDVLRNEPADGTSPHQDNEHLQYKRENSVKSEGTFSRSGAQTRVSEQRDYGHTHRRNLHASAMSLTSEAGPMGVDAGMLSLEVDDAPDRKFGGLRKWFLVQCDESFFGMWQYRVMMVACLPGAVNMYIRNYIPAIAQARGATPDQGALLLTIVGAVDLGIKFGLGCFANTHMLKPSQLFAISQICLGVLLQFIRFFTSFETLIIMVVIIGLFVGTRVSMMPLMTIEVVGTEKMPQAYSIISTMGTLSVAVMNPMFGAIAEATGGFADVMHIVGACFLISGVLYGLLPFLAQLDNKLTSKEPKSNPDGDDVIT</sequence>
<feature type="transmembrane region" description="Helical" evidence="2">
    <location>
        <begin position="199"/>
        <end position="217"/>
    </location>
</feature>
<evidence type="ECO:0008006" key="5">
    <source>
        <dbReference type="Google" id="ProtNLM"/>
    </source>
</evidence>
<gene>
    <name evidence="3" type="ORF">GSLYS_00020675001</name>
</gene>
<evidence type="ECO:0000256" key="1">
    <source>
        <dbReference type="SAM" id="MobiDB-lite"/>
    </source>
</evidence>
<name>A0AAV2IMK2_LYMST</name>
<keyword evidence="2" id="KW-0472">Membrane</keyword>
<dbReference type="AlphaFoldDB" id="A0AAV2IMK2"/>
<dbReference type="InterPro" id="IPR036259">
    <property type="entry name" value="MFS_trans_sf"/>
</dbReference>
<feature type="compositionally biased region" description="Polar residues" evidence="1">
    <location>
        <begin position="305"/>
        <end position="319"/>
    </location>
</feature>
<dbReference type="InterPro" id="IPR011701">
    <property type="entry name" value="MFS"/>
</dbReference>
<feature type="transmembrane region" description="Helical" evidence="2">
    <location>
        <begin position="77"/>
        <end position="99"/>
    </location>
</feature>
<dbReference type="PANTHER" id="PTHR11360">
    <property type="entry name" value="MONOCARBOXYLATE TRANSPORTER"/>
    <property type="match status" value="1"/>
</dbReference>
<feature type="transmembrane region" description="Helical" evidence="2">
    <location>
        <begin position="39"/>
        <end position="57"/>
    </location>
</feature>
<feature type="transmembrane region" description="Helical" evidence="2">
    <location>
        <begin position="546"/>
        <end position="565"/>
    </location>
</feature>
<keyword evidence="2" id="KW-0812">Transmembrane</keyword>
<dbReference type="Gene3D" id="1.20.1250.20">
    <property type="entry name" value="MFS general substrate transporter like domains"/>
    <property type="match status" value="2"/>
</dbReference>
<dbReference type="GO" id="GO:0008028">
    <property type="term" value="F:monocarboxylic acid transmembrane transporter activity"/>
    <property type="evidence" value="ECO:0007669"/>
    <property type="project" value="TreeGrafter"/>
</dbReference>
<feature type="region of interest" description="Disordered" evidence="1">
    <location>
        <begin position="278"/>
        <end position="328"/>
    </location>
</feature>
<feature type="transmembrane region" description="Helical" evidence="2">
    <location>
        <begin position="512"/>
        <end position="534"/>
    </location>
</feature>
<dbReference type="SUPFAM" id="SSF103473">
    <property type="entry name" value="MFS general substrate transporter"/>
    <property type="match status" value="1"/>
</dbReference>